<dbReference type="OrthoDB" id="8612680at2"/>
<evidence type="ECO:0000256" key="1">
    <source>
        <dbReference type="ARBA" id="ARBA00001784"/>
    </source>
</evidence>
<dbReference type="PANTHER" id="PTHR35524">
    <property type="entry name" value="ALPHA-ACETOLACTATE DECARBOXYLASE"/>
    <property type="match status" value="1"/>
</dbReference>
<evidence type="ECO:0000256" key="2">
    <source>
        <dbReference type="ARBA" id="ARBA00005170"/>
    </source>
</evidence>
<keyword evidence="6 9" id="KW-0210">Decarboxylase</keyword>
<dbReference type="NCBIfam" id="TIGR01252">
    <property type="entry name" value="acetolac_decarb"/>
    <property type="match status" value="1"/>
</dbReference>
<dbReference type="GO" id="GO:0045151">
    <property type="term" value="P:acetoin biosynthetic process"/>
    <property type="evidence" value="ECO:0007669"/>
    <property type="project" value="UniProtKB-UniRule"/>
</dbReference>
<gene>
    <name evidence="10" type="primary">budA</name>
    <name evidence="10" type="ORF">BUZ14_01495</name>
</gene>
<evidence type="ECO:0000256" key="5">
    <source>
        <dbReference type="ARBA" id="ARBA00020164"/>
    </source>
</evidence>
<evidence type="ECO:0000313" key="10">
    <source>
        <dbReference type="EMBL" id="RIP37250.1"/>
    </source>
</evidence>
<evidence type="ECO:0000256" key="4">
    <source>
        <dbReference type="ARBA" id="ARBA00013204"/>
    </source>
</evidence>
<name>A0A3A0VS98_STAGA</name>
<dbReference type="Proteomes" id="UP000265541">
    <property type="component" value="Unassembled WGS sequence"/>
</dbReference>
<sequence>MLYQHGTLGTLMSGLLEGTATIEDILTKGDLGIGTLTGCDGEVIIVDGTAYHADALGGFRELTGTECTPYATVTPFEVDYSYFVPHITDSDSLLEDIKGRAASENIFFAIKITGKFETMHVRMMPKQEKPYTKLKYSADKQPEFVHEQINGTVVGFYTPKLFHGIAASGFHLHFVDEDKTVGGHILDFELNSGLIEISNIETLEQHFPVDDQAFLESNIDHSTIAEDINNIE</sequence>
<evidence type="ECO:0000256" key="8">
    <source>
        <dbReference type="ARBA" id="ARBA00023239"/>
    </source>
</evidence>
<keyword evidence="7 9" id="KW-0005">Acetoin biosynthesis</keyword>
<accession>A0A3A0VS98</accession>
<keyword evidence="8 9" id="KW-0456">Lyase</keyword>
<protein>
    <recommendedName>
        <fullName evidence="5 9">Alpha-acetolactate decarboxylase</fullName>
        <ecNumber evidence="4 9">4.1.1.5</ecNumber>
    </recommendedName>
</protein>
<comment type="caution">
    <text evidence="10">The sequence shown here is derived from an EMBL/GenBank/DDBJ whole genome shotgun (WGS) entry which is preliminary data.</text>
</comment>
<dbReference type="Pfam" id="PF03306">
    <property type="entry name" value="AAL_decarboxy"/>
    <property type="match status" value="1"/>
</dbReference>
<evidence type="ECO:0000256" key="9">
    <source>
        <dbReference type="PIRNR" id="PIRNR001332"/>
    </source>
</evidence>
<dbReference type="EMBL" id="QYJN01000001">
    <property type="protein sequence ID" value="RIP37250.1"/>
    <property type="molecule type" value="Genomic_DNA"/>
</dbReference>
<dbReference type="Gene3D" id="3.30.1330.80">
    <property type="entry name" value="Hypothetical protein, similar to alpha- acetolactate decarboxylase, domain 2"/>
    <property type="match status" value="2"/>
</dbReference>
<reference evidence="10 11" key="1">
    <citation type="journal article" date="2016" name="Front. Microbiol.">
        <title>Comprehensive Phylogenetic Analysis of Bovine Non-aureus Staphylococci Species Based on Whole-Genome Sequencing.</title>
        <authorList>
            <person name="Naushad S."/>
            <person name="Barkema H.W."/>
            <person name="Luby C."/>
            <person name="Condas L.A."/>
            <person name="Nobrega D.B."/>
            <person name="Carson D.A."/>
            <person name="De Buck J."/>
        </authorList>
    </citation>
    <scope>NUCLEOTIDE SEQUENCE [LARGE SCALE GENOMIC DNA]</scope>
    <source>
        <strain evidence="10 11">SNUC 4781</strain>
    </source>
</reference>
<evidence type="ECO:0000256" key="6">
    <source>
        <dbReference type="ARBA" id="ARBA00022793"/>
    </source>
</evidence>
<dbReference type="UniPathway" id="UPA00626">
    <property type="reaction ID" value="UER00678"/>
</dbReference>
<dbReference type="AlphaFoldDB" id="A0A3A0VS98"/>
<proteinExistence type="inferred from homology"/>
<dbReference type="PANTHER" id="PTHR35524:SF1">
    <property type="entry name" value="ALPHA-ACETOLACTATE DECARBOXYLASE"/>
    <property type="match status" value="1"/>
</dbReference>
<evidence type="ECO:0000313" key="11">
    <source>
        <dbReference type="Proteomes" id="UP000265541"/>
    </source>
</evidence>
<dbReference type="SUPFAM" id="SSF117856">
    <property type="entry name" value="AF0104/ALDC/Ptd012-like"/>
    <property type="match status" value="1"/>
</dbReference>
<dbReference type="GO" id="GO:0047605">
    <property type="term" value="F:acetolactate decarboxylase activity"/>
    <property type="evidence" value="ECO:0007669"/>
    <property type="project" value="UniProtKB-UniRule"/>
</dbReference>
<dbReference type="RefSeq" id="WP_119484064.1">
    <property type="nucleotide sequence ID" value="NZ_QYJN01000001.1"/>
</dbReference>
<evidence type="ECO:0000256" key="7">
    <source>
        <dbReference type="ARBA" id="ARBA00023061"/>
    </source>
</evidence>
<evidence type="ECO:0000256" key="3">
    <source>
        <dbReference type="ARBA" id="ARBA00007106"/>
    </source>
</evidence>
<comment type="pathway">
    <text evidence="2 9">Polyol metabolism; (R,R)-butane-2,3-diol biosynthesis; (R,R)-butane-2,3-diol from pyruvate: step 2/3.</text>
</comment>
<dbReference type="CDD" id="cd17299">
    <property type="entry name" value="acetolactate_decarboxylase"/>
    <property type="match status" value="1"/>
</dbReference>
<comment type="similarity">
    <text evidence="3 9">Belongs to the alpha-acetolactate decarboxylase family.</text>
</comment>
<dbReference type="EC" id="4.1.1.5" evidence="4 9"/>
<organism evidence="10 11">
    <name type="scientific">Staphylococcus gallinarum</name>
    <dbReference type="NCBI Taxonomy" id="1293"/>
    <lineage>
        <taxon>Bacteria</taxon>
        <taxon>Bacillati</taxon>
        <taxon>Bacillota</taxon>
        <taxon>Bacilli</taxon>
        <taxon>Bacillales</taxon>
        <taxon>Staphylococcaceae</taxon>
        <taxon>Staphylococcus</taxon>
    </lineage>
</organism>
<dbReference type="InterPro" id="IPR005128">
    <property type="entry name" value="Acetolactate_a_deCO2ase"/>
</dbReference>
<dbReference type="PIRSF" id="PIRSF001332">
    <property type="entry name" value="Acetolac_decarb"/>
    <property type="match status" value="1"/>
</dbReference>
<comment type="catalytic activity">
    <reaction evidence="1 9">
        <text>(2S)-2-acetolactate + H(+) = (R)-acetoin + CO2</text>
        <dbReference type="Rhea" id="RHEA:21580"/>
        <dbReference type="ChEBI" id="CHEBI:15378"/>
        <dbReference type="ChEBI" id="CHEBI:15686"/>
        <dbReference type="ChEBI" id="CHEBI:16526"/>
        <dbReference type="ChEBI" id="CHEBI:58476"/>
        <dbReference type="EC" id="4.1.1.5"/>
    </reaction>
</comment>